<feature type="transmembrane region" description="Helical" evidence="1">
    <location>
        <begin position="20"/>
        <end position="44"/>
    </location>
</feature>
<reference evidence="2 3" key="1">
    <citation type="journal article" date="2023" name="Mol. Biol. Evol.">
        <title>Genomics of Secondarily Temperate Adaptation in the Only Non-Antarctic Icefish.</title>
        <authorList>
            <person name="Rivera-Colon A.G."/>
            <person name="Rayamajhi N."/>
            <person name="Minhas B.F."/>
            <person name="Madrigal G."/>
            <person name="Bilyk K.T."/>
            <person name="Yoon V."/>
            <person name="Hune M."/>
            <person name="Gregory S."/>
            <person name="Cheng C.H.C."/>
            <person name="Catchen J.M."/>
        </authorList>
    </citation>
    <scope>NUCLEOTIDE SEQUENCE [LARGE SCALE GENOMIC DNA]</scope>
    <source>
        <tissue evidence="2">White muscle</tissue>
    </source>
</reference>
<proteinExistence type="predicted"/>
<gene>
    <name evidence="2" type="ORF">CgunFtcFv8_015256</name>
</gene>
<dbReference type="EMBL" id="JAURVH010001533">
    <property type="protein sequence ID" value="KAK5897782.1"/>
    <property type="molecule type" value="Genomic_DNA"/>
</dbReference>
<dbReference type="SUPFAM" id="SSF81321">
    <property type="entry name" value="Family A G protein-coupled receptor-like"/>
    <property type="match status" value="1"/>
</dbReference>
<sequence length="90" mass="10222">MNPSEGETQSFSDSHHENIIFATFYILMFLIAEPGNALALWAFFPSHESLGRANRITSALTCVSGVLDPVMYFFLNRVYRDTLLQLFCEP</sequence>
<evidence type="ECO:0000313" key="3">
    <source>
        <dbReference type="Proteomes" id="UP001331515"/>
    </source>
</evidence>
<comment type="caution">
    <text evidence="2">The sequence shown here is derived from an EMBL/GenBank/DDBJ whole genome shotgun (WGS) entry which is preliminary data.</text>
</comment>
<keyword evidence="1" id="KW-1133">Transmembrane helix</keyword>
<keyword evidence="3" id="KW-1185">Reference proteome</keyword>
<protein>
    <recommendedName>
        <fullName evidence="4">G-protein coupled receptors family 1 profile domain-containing protein</fullName>
    </recommendedName>
</protein>
<accession>A0AAN8C6A7</accession>
<evidence type="ECO:0008006" key="4">
    <source>
        <dbReference type="Google" id="ProtNLM"/>
    </source>
</evidence>
<keyword evidence="1" id="KW-0812">Transmembrane</keyword>
<evidence type="ECO:0000256" key="1">
    <source>
        <dbReference type="SAM" id="Phobius"/>
    </source>
</evidence>
<dbReference type="AlphaFoldDB" id="A0AAN8C6A7"/>
<feature type="transmembrane region" description="Helical" evidence="1">
    <location>
        <begin position="56"/>
        <end position="75"/>
    </location>
</feature>
<dbReference type="Gene3D" id="1.20.1070.10">
    <property type="entry name" value="Rhodopsin 7-helix transmembrane proteins"/>
    <property type="match status" value="1"/>
</dbReference>
<organism evidence="2 3">
    <name type="scientific">Champsocephalus gunnari</name>
    <name type="common">Mackerel icefish</name>
    <dbReference type="NCBI Taxonomy" id="52237"/>
    <lineage>
        <taxon>Eukaryota</taxon>
        <taxon>Metazoa</taxon>
        <taxon>Chordata</taxon>
        <taxon>Craniata</taxon>
        <taxon>Vertebrata</taxon>
        <taxon>Euteleostomi</taxon>
        <taxon>Actinopterygii</taxon>
        <taxon>Neopterygii</taxon>
        <taxon>Teleostei</taxon>
        <taxon>Neoteleostei</taxon>
        <taxon>Acanthomorphata</taxon>
        <taxon>Eupercaria</taxon>
        <taxon>Perciformes</taxon>
        <taxon>Notothenioidei</taxon>
        <taxon>Channichthyidae</taxon>
        <taxon>Champsocephalus</taxon>
    </lineage>
</organism>
<dbReference type="Proteomes" id="UP001331515">
    <property type="component" value="Unassembled WGS sequence"/>
</dbReference>
<name>A0AAN8C6A7_CHAGU</name>
<evidence type="ECO:0000313" key="2">
    <source>
        <dbReference type="EMBL" id="KAK5897782.1"/>
    </source>
</evidence>
<keyword evidence="1" id="KW-0472">Membrane</keyword>